<proteinExistence type="predicted"/>
<dbReference type="Proteomes" id="UP000017469">
    <property type="component" value="Chromosome"/>
</dbReference>
<gene>
    <name evidence="1" type="ORF">Q783_09305</name>
</gene>
<protein>
    <recommendedName>
        <fullName evidence="3">WxL domain-containing protein</fullName>
    </recommendedName>
</protein>
<name>U5SFH4_9LACT</name>
<dbReference type="KEGG" id="caw:Q783_09305"/>
<sequence>MLGTTTQVFAATGETTQNIPISSEIIATYQVTIPAVPSFELTDTVNSVSNTITLDNLTAAGAVSVEASVSDLVLVGTEQETALSNQRLTTTIAADAETPVKTSSFSLTNDDPTKSIEIATTEERKNNKPGKYTGTINFKLNYNEAAAADDLAE</sequence>
<dbReference type="AlphaFoldDB" id="U5SFH4"/>
<evidence type="ECO:0008006" key="3">
    <source>
        <dbReference type="Google" id="ProtNLM"/>
    </source>
</evidence>
<evidence type="ECO:0000313" key="1">
    <source>
        <dbReference type="EMBL" id="AGY82863.1"/>
    </source>
</evidence>
<evidence type="ECO:0000313" key="2">
    <source>
        <dbReference type="Proteomes" id="UP000017469"/>
    </source>
</evidence>
<organism evidence="1 2">
    <name type="scientific">Carnobacterium inhibens subsp. gilichinskyi</name>
    <dbReference type="NCBI Taxonomy" id="1266845"/>
    <lineage>
        <taxon>Bacteria</taxon>
        <taxon>Bacillati</taxon>
        <taxon>Bacillota</taxon>
        <taxon>Bacilli</taxon>
        <taxon>Lactobacillales</taxon>
        <taxon>Carnobacteriaceae</taxon>
        <taxon>Carnobacterium</taxon>
    </lineage>
</organism>
<accession>U5SFH4</accession>
<dbReference type="EMBL" id="CP006812">
    <property type="protein sequence ID" value="AGY82863.1"/>
    <property type="molecule type" value="Genomic_DNA"/>
</dbReference>
<reference evidence="1 2" key="1">
    <citation type="journal article" date="2013" name="Genome Announc.">
        <title>Complete Genome Sequence of Carnobacterium gilichinskyi Strain WN1359T (DSM 27470T).</title>
        <authorList>
            <person name="Leonard M.T."/>
            <person name="Panayotova N."/>
            <person name="Farmerie W.G."/>
            <person name="Triplett E.W."/>
            <person name="Nicholson W.L."/>
        </authorList>
    </citation>
    <scope>NUCLEOTIDE SEQUENCE [LARGE SCALE GENOMIC DNA]</scope>
    <source>
        <strain evidence="1 2">WN1359</strain>
    </source>
</reference>
<dbReference type="PATRIC" id="fig|1266845.5.peg.1754"/>
<dbReference type="HOGENOM" id="CLU_1709930_0_0_9"/>